<name>A0A1I8H699_9PLAT</name>
<reference evidence="3" key="1">
    <citation type="submission" date="2016-11" db="UniProtKB">
        <authorList>
            <consortium name="WormBaseParasite"/>
        </authorList>
    </citation>
    <scope>IDENTIFICATION</scope>
</reference>
<protein>
    <submittedName>
        <fullName evidence="3">Uncharacterized protein</fullName>
    </submittedName>
</protein>
<organism evidence="2 3">
    <name type="scientific">Macrostomum lignano</name>
    <dbReference type="NCBI Taxonomy" id="282301"/>
    <lineage>
        <taxon>Eukaryota</taxon>
        <taxon>Metazoa</taxon>
        <taxon>Spiralia</taxon>
        <taxon>Lophotrochozoa</taxon>
        <taxon>Platyhelminthes</taxon>
        <taxon>Rhabditophora</taxon>
        <taxon>Macrostomorpha</taxon>
        <taxon>Macrostomida</taxon>
        <taxon>Macrostomidae</taxon>
        <taxon>Macrostomum</taxon>
    </lineage>
</organism>
<evidence type="ECO:0000256" key="1">
    <source>
        <dbReference type="SAM" id="MobiDB-lite"/>
    </source>
</evidence>
<feature type="compositionally biased region" description="Polar residues" evidence="1">
    <location>
        <begin position="115"/>
        <end position="126"/>
    </location>
</feature>
<dbReference type="Proteomes" id="UP000095280">
    <property type="component" value="Unplaced"/>
</dbReference>
<sequence length="126" mass="13197">MRQQREFLPWRSRAAAAAASADGRPSICTWTSAWLRPADAPLAELMKSSPHLLMGLRGLPPHLASLHSLLAAQAKKSAGECCDPLPSVSAGSPGANVRQQHRAAAVEPPELDGTPNGSRSGDSAIQ</sequence>
<accession>A0A1I8H699</accession>
<keyword evidence="2" id="KW-1185">Reference proteome</keyword>
<proteinExistence type="predicted"/>
<evidence type="ECO:0000313" key="2">
    <source>
        <dbReference type="Proteomes" id="UP000095280"/>
    </source>
</evidence>
<dbReference type="AlphaFoldDB" id="A0A1I8H699"/>
<dbReference type="WBParaSite" id="maker-uti_cns_0004612-snap-gene-0.7-mRNA-1">
    <property type="protein sequence ID" value="maker-uti_cns_0004612-snap-gene-0.7-mRNA-1"/>
    <property type="gene ID" value="maker-uti_cns_0004612-snap-gene-0.7"/>
</dbReference>
<evidence type="ECO:0000313" key="3">
    <source>
        <dbReference type="WBParaSite" id="maker-uti_cns_0004612-snap-gene-0.7-mRNA-1"/>
    </source>
</evidence>
<feature type="region of interest" description="Disordered" evidence="1">
    <location>
        <begin position="79"/>
        <end position="126"/>
    </location>
</feature>